<evidence type="ECO:0000313" key="1">
    <source>
        <dbReference type="EMBL" id="MYL83445.1"/>
    </source>
</evidence>
<dbReference type="Proteomes" id="UP000482487">
    <property type="component" value="Unassembled WGS sequence"/>
</dbReference>
<dbReference type="EMBL" id="WVUD01000015">
    <property type="protein sequence ID" value="MYL83445.1"/>
    <property type="molecule type" value="Genomic_DNA"/>
</dbReference>
<protein>
    <submittedName>
        <fullName evidence="1">Uncharacterized protein</fullName>
    </submittedName>
</protein>
<name>A0A7C9ILB0_9BACT</name>
<evidence type="ECO:0000313" key="2">
    <source>
        <dbReference type="Proteomes" id="UP000482487"/>
    </source>
</evidence>
<accession>A0A7C9ILB0</accession>
<comment type="caution">
    <text evidence="1">The sequence shown here is derived from an EMBL/GenBank/DDBJ whole genome shotgun (WGS) entry which is preliminary data.</text>
</comment>
<dbReference type="OrthoDB" id="5444275at2"/>
<keyword evidence="2" id="KW-1185">Reference proteome</keyword>
<dbReference type="AlphaFoldDB" id="A0A7C9ILB0"/>
<dbReference type="RefSeq" id="WP_160960719.1">
    <property type="nucleotide sequence ID" value="NZ_WVUD01000015.1"/>
</dbReference>
<sequence>MRVFISSPNINVLQELLKRCPDILLSILWTAARMPRKYKEYLKEFESIISSIVLDNGAFSAMFSNLDVTVSELITRFTVHCSMNPTGYLMVFSPDFNFGPQGFANNYEELVKLENANVVGVPVIHNLKNHEAWSYTEDCPEFIAIGQSKGRLIPENLFPPVFWLHQTRKVRVHLFGISDFELISNCPAFSCDSKSWLNDAITGVVRFWNPERKERNKTDIIYFPEELDKKNGHMYTRYNYPYMDVFEKFLNDRLSLTMDEFTGSKRVLYRQVAQVVYYNTLEKVVTELQIKDGLIF</sequence>
<proteinExistence type="predicted"/>
<organism evidence="1 2">
    <name type="scientific">Solidesulfovibrio aerotolerans</name>
    <dbReference type="NCBI Taxonomy" id="295255"/>
    <lineage>
        <taxon>Bacteria</taxon>
        <taxon>Pseudomonadati</taxon>
        <taxon>Thermodesulfobacteriota</taxon>
        <taxon>Desulfovibrionia</taxon>
        <taxon>Desulfovibrionales</taxon>
        <taxon>Desulfovibrionaceae</taxon>
        <taxon>Solidesulfovibrio</taxon>
    </lineage>
</organism>
<gene>
    <name evidence="1" type="ORF">GTA51_09940</name>
</gene>
<reference evidence="1 2" key="1">
    <citation type="submission" date="2020-01" db="EMBL/GenBank/DDBJ databases">
        <title>Genome sequence of Desulfovibrio aerotolerans DSM 16695(T).</title>
        <authorList>
            <person name="Karnachuk O."/>
            <person name="Avakyan M."/>
            <person name="Mardanov A."/>
            <person name="Kadnikov V."/>
            <person name="Ravin N."/>
        </authorList>
    </citation>
    <scope>NUCLEOTIDE SEQUENCE [LARGE SCALE GENOMIC DNA]</scope>
    <source>
        <strain evidence="1 2">DSM 16695</strain>
    </source>
</reference>